<dbReference type="Proteomes" id="UP001500507">
    <property type="component" value="Unassembled WGS sequence"/>
</dbReference>
<organism evidence="1 2">
    <name type="scientific">Gangjinia marincola</name>
    <dbReference type="NCBI Taxonomy" id="578463"/>
    <lineage>
        <taxon>Bacteria</taxon>
        <taxon>Pseudomonadati</taxon>
        <taxon>Bacteroidota</taxon>
        <taxon>Flavobacteriia</taxon>
        <taxon>Flavobacteriales</taxon>
        <taxon>Flavobacteriaceae</taxon>
        <taxon>Gangjinia</taxon>
    </lineage>
</organism>
<sequence>MIGYSSNAQSYVESEYSIELIGNPQKVRLVEYSDSTYKGQIITSLSKGRFPRNFVGRLWHDIWKIESEDVEYNQEIHPIVAKRVMQRLKELGIEEIEPCKKFNEDCGNLAYLDSDSVIFRIKKPSINRVVSYEEIHPLQLTKRNEEESPKRKKAQEMISYIHEELDLKHVYRNLWDKLEPDTYYYFRGYSFIIMKKKKCR</sequence>
<protein>
    <submittedName>
        <fullName evidence="1">Uncharacterized protein</fullName>
    </submittedName>
</protein>
<evidence type="ECO:0000313" key="2">
    <source>
        <dbReference type="Proteomes" id="UP001500507"/>
    </source>
</evidence>
<proteinExistence type="predicted"/>
<gene>
    <name evidence="1" type="ORF">GCM10009117_06810</name>
</gene>
<reference evidence="1 2" key="1">
    <citation type="journal article" date="2019" name="Int. J. Syst. Evol. Microbiol.">
        <title>The Global Catalogue of Microorganisms (GCM) 10K type strain sequencing project: providing services to taxonomists for standard genome sequencing and annotation.</title>
        <authorList>
            <consortium name="The Broad Institute Genomics Platform"/>
            <consortium name="The Broad Institute Genome Sequencing Center for Infectious Disease"/>
            <person name="Wu L."/>
            <person name="Ma J."/>
        </authorList>
    </citation>
    <scope>NUCLEOTIDE SEQUENCE [LARGE SCALE GENOMIC DNA]</scope>
    <source>
        <strain evidence="1 2">JCM 16082</strain>
    </source>
</reference>
<name>A0ABN1MEH8_9FLAO</name>
<accession>A0ABN1MEH8</accession>
<evidence type="ECO:0000313" key="1">
    <source>
        <dbReference type="EMBL" id="GAA0871535.1"/>
    </source>
</evidence>
<dbReference type="EMBL" id="BAAAFG010000002">
    <property type="protein sequence ID" value="GAA0871535.1"/>
    <property type="molecule type" value="Genomic_DNA"/>
</dbReference>
<comment type="caution">
    <text evidence="1">The sequence shown here is derived from an EMBL/GenBank/DDBJ whole genome shotgun (WGS) entry which is preliminary data.</text>
</comment>
<keyword evidence="2" id="KW-1185">Reference proteome</keyword>